<dbReference type="Proteomes" id="UP000324748">
    <property type="component" value="Unassembled WGS sequence"/>
</dbReference>
<sequence>MGVGPGPFIWSSGVSGRNPLHPNPGCENDSNKRLTTTPSSVSRHRKHLFFRAATLVFKTQISSSAMNL</sequence>
<evidence type="ECO:0000256" key="1">
    <source>
        <dbReference type="SAM" id="MobiDB-lite"/>
    </source>
</evidence>
<organism evidence="2 3">
    <name type="scientific">Puccinia graminis f. sp. tritici</name>
    <dbReference type="NCBI Taxonomy" id="56615"/>
    <lineage>
        <taxon>Eukaryota</taxon>
        <taxon>Fungi</taxon>
        <taxon>Dikarya</taxon>
        <taxon>Basidiomycota</taxon>
        <taxon>Pucciniomycotina</taxon>
        <taxon>Pucciniomycetes</taxon>
        <taxon>Pucciniales</taxon>
        <taxon>Pucciniaceae</taxon>
        <taxon>Puccinia</taxon>
    </lineage>
</organism>
<evidence type="ECO:0000313" key="2">
    <source>
        <dbReference type="EMBL" id="KAA1110338.1"/>
    </source>
</evidence>
<proteinExistence type="predicted"/>
<dbReference type="AlphaFoldDB" id="A0A5B0QAT7"/>
<accession>A0A5B0QAT7</accession>
<name>A0A5B0QAT7_PUCGR</name>
<protein>
    <submittedName>
        <fullName evidence="2">Uncharacterized protein</fullName>
    </submittedName>
</protein>
<keyword evidence="3" id="KW-1185">Reference proteome</keyword>
<feature type="region of interest" description="Disordered" evidence="1">
    <location>
        <begin position="1"/>
        <end position="42"/>
    </location>
</feature>
<gene>
    <name evidence="2" type="ORF">PGT21_018468</name>
</gene>
<comment type="caution">
    <text evidence="2">The sequence shown here is derived from an EMBL/GenBank/DDBJ whole genome shotgun (WGS) entry which is preliminary data.</text>
</comment>
<evidence type="ECO:0000313" key="3">
    <source>
        <dbReference type="Proteomes" id="UP000324748"/>
    </source>
</evidence>
<dbReference type="EMBL" id="VSWC01000027">
    <property type="protein sequence ID" value="KAA1110338.1"/>
    <property type="molecule type" value="Genomic_DNA"/>
</dbReference>
<reference evidence="2 3" key="1">
    <citation type="submission" date="2019-05" db="EMBL/GenBank/DDBJ databases">
        <title>Emergence of the Ug99 lineage of the wheat stem rust pathogen through somatic hybridization.</title>
        <authorList>
            <person name="Li F."/>
            <person name="Upadhyaya N.M."/>
            <person name="Sperschneider J."/>
            <person name="Matny O."/>
            <person name="Nguyen-Phuc H."/>
            <person name="Mago R."/>
            <person name="Raley C."/>
            <person name="Miller M.E."/>
            <person name="Silverstein K.A.T."/>
            <person name="Henningsen E."/>
            <person name="Hirsch C.D."/>
            <person name="Visser B."/>
            <person name="Pretorius Z.A."/>
            <person name="Steffenson B.J."/>
            <person name="Schwessinger B."/>
            <person name="Dodds P.N."/>
            <person name="Figueroa M."/>
        </authorList>
    </citation>
    <scope>NUCLEOTIDE SEQUENCE [LARGE SCALE GENOMIC DNA]</scope>
    <source>
        <strain evidence="2">21-0</strain>
    </source>
</reference>